<gene>
    <name evidence="2" type="ORF">SEMRO_1254_G256430.1</name>
</gene>
<comment type="caution">
    <text evidence="2">The sequence shown here is derived from an EMBL/GenBank/DDBJ whole genome shotgun (WGS) entry which is preliminary data.</text>
</comment>
<accession>A0A9N8HRB5</accession>
<dbReference type="AlphaFoldDB" id="A0A9N8HRB5"/>
<sequence>MKRNSGQHRGLTTTSAMSTAAAAAMSSTSSTTSTTPAIEVTKLSKYELSSKYATSEEDAKLRNDFSLLRRMIRGALRHRTAPNPDEEELPNTMVLDLCRKHPEWALLQYETEREGIQLSPLKFLIHNRARFPVLKGFCESFPQAAQEHDLSTSSTSGTSTSTSMRLFLLDGYPLHLACVTRQEEGAFIALLAKQYPQAVSATNDSGMLPLHLLLEYRGLSPSLEGVQALVELYPQAMLQKPPQSSNALLPPIITVLTAHHCSNEIRDCIWKHAPKHLTCLQLDANILTEVTLPIAKAICHVLPQLTHLQWTPQRWAPNAFIYFAQKFKRLNDTLQLQKLILKPPPPPGPPTPPQPQRPFHWPTTQNQNNRTTNINTTTSALTPTHTHRAFVNLLQHVGNLEYLDIQGVIVPPAAATGGFGFGFAAARNNNPNNNPFLQQQQPRAFGFGFQNSNRAQQQPPNNNQNPTWQLLANNQQGRNNNNAAAAPANNANNANNRNNSSTTRTTTTPTIPDISEPIVQLITHGQKLKYLKVSGYALQFQPILKALTANSTLEQLILNDTIADTPPPPPSTQILPAQVNKPLTLGYVLEHANVTLQKAEVRFVVPRQPSPERQAILLEYNQVKFYTLLNQYGRAVARDQTTSLQTILGLLLRAQRELLQQSSSAQQQQPQIGNHQKHLVTLGILFGLLRESPGSWSQPNHQRRQSININNKNSSMMTMMEQQQQDNNNTAVSHKPLFAVTEQEHASVAGLLRRPSVADTTSTLLLQLKQNPQQQTQVLLQQQANRKRKDPPFALFNGANAGRGGKELRLTTNKDETDDDDNE</sequence>
<reference evidence="2" key="1">
    <citation type="submission" date="2020-06" db="EMBL/GenBank/DDBJ databases">
        <authorList>
            <consortium name="Plant Systems Biology data submission"/>
        </authorList>
    </citation>
    <scope>NUCLEOTIDE SEQUENCE</scope>
    <source>
        <strain evidence="2">D6</strain>
    </source>
</reference>
<feature type="compositionally biased region" description="Pro residues" evidence="1">
    <location>
        <begin position="342"/>
        <end position="356"/>
    </location>
</feature>
<feature type="compositionally biased region" description="Basic and acidic residues" evidence="1">
    <location>
        <begin position="804"/>
        <end position="815"/>
    </location>
</feature>
<dbReference type="GO" id="GO:0000981">
    <property type="term" value="F:DNA-binding transcription factor activity, RNA polymerase II-specific"/>
    <property type="evidence" value="ECO:0007669"/>
    <property type="project" value="TreeGrafter"/>
</dbReference>
<dbReference type="GO" id="GO:0005634">
    <property type="term" value="C:nucleus"/>
    <property type="evidence" value="ECO:0007669"/>
    <property type="project" value="TreeGrafter"/>
</dbReference>
<dbReference type="EMBL" id="CAICTM010001252">
    <property type="protein sequence ID" value="CAB9521965.1"/>
    <property type="molecule type" value="Genomic_DNA"/>
</dbReference>
<proteinExistence type="predicted"/>
<dbReference type="PANTHER" id="PTHR14596:SF72">
    <property type="entry name" value="ZINC FINGER PROTEIN MSN2-RELATED"/>
    <property type="match status" value="1"/>
</dbReference>
<evidence type="ECO:0000313" key="3">
    <source>
        <dbReference type="Proteomes" id="UP001153069"/>
    </source>
</evidence>
<name>A0A9N8HRB5_9STRA</name>
<feature type="region of interest" description="Disordered" evidence="1">
    <location>
        <begin position="341"/>
        <end position="371"/>
    </location>
</feature>
<feature type="region of interest" description="Disordered" evidence="1">
    <location>
        <begin position="478"/>
        <end position="511"/>
    </location>
</feature>
<protein>
    <submittedName>
        <fullName evidence="2">Uncharacterized protein</fullName>
    </submittedName>
</protein>
<feature type="region of interest" description="Disordered" evidence="1">
    <location>
        <begin position="773"/>
        <end position="823"/>
    </location>
</feature>
<evidence type="ECO:0000256" key="1">
    <source>
        <dbReference type="SAM" id="MobiDB-lite"/>
    </source>
</evidence>
<dbReference type="PANTHER" id="PTHR14596">
    <property type="entry name" value="ZINC FINGER PROTEIN"/>
    <property type="match status" value="1"/>
</dbReference>
<evidence type="ECO:0000313" key="2">
    <source>
        <dbReference type="EMBL" id="CAB9521965.1"/>
    </source>
</evidence>
<dbReference type="GO" id="GO:0042594">
    <property type="term" value="P:response to starvation"/>
    <property type="evidence" value="ECO:0007669"/>
    <property type="project" value="TreeGrafter"/>
</dbReference>
<organism evidence="2 3">
    <name type="scientific">Seminavis robusta</name>
    <dbReference type="NCBI Taxonomy" id="568900"/>
    <lineage>
        <taxon>Eukaryota</taxon>
        <taxon>Sar</taxon>
        <taxon>Stramenopiles</taxon>
        <taxon>Ochrophyta</taxon>
        <taxon>Bacillariophyta</taxon>
        <taxon>Bacillariophyceae</taxon>
        <taxon>Bacillariophycidae</taxon>
        <taxon>Naviculales</taxon>
        <taxon>Naviculaceae</taxon>
        <taxon>Seminavis</taxon>
    </lineage>
</organism>
<dbReference type="Proteomes" id="UP001153069">
    <property type="component" value="Unassembled WGS sequence"/>
</dbReference>
<feature type="compositionally biased region" description="Low complexity" evidence="1">
    <location>
        <begin position="479"/>
        <end position="510"/>
    </location>
</feature>
<feature type="compositionally biased region" description="Low complexity" evidence="1">
    <location>
        <begin position="773"/>
        <end position="783"/>
    </location>
</feature>
<keyword evidence="3" id="KW-1185">Reference proteome</keyword>
<dbReference type="GO" id="GO:0000987">
    <property type="term" value="F:cis-regulatory region sequence-specific DNA binding"/>
    <property type="evidence" value="ECO:0007669"/>
    <property type="project" value="TreeGrafter"/>
</dbReference>